<evidence type="ECO:0000256" key="1">
    <source>
        <dbReference type="ARBA" id="ARBA00022679"/>
    </source>
</evidence>
<accession>A0A3P8C242</accession>
<keyword evidence="2" id="KW-0677">Repeat</keyword>
<dbReference type="InterPro" id="IPR001763">
    <property type="entry name" value="Rhodanese-like_dom"/>
</dbReference>
<dbReference type="Gene3D" id="3.40.250.10">
    <property type="entry name" value="Rhodanese-like domain"/>
    <property type="match status" value="2"/>
</dbReference>
<evidence type="ECO:0000313" key="4">
    <source>
        <dbReference type="EMBL" id="VDP12485.1"/>
    </source>
</evidence>
<dbReference type="AlphaFoldDB" id="A0A3P8C242"/>
<dbReference type="InterPro" id="IPR036873">
    <property type="entry name" value="Rhodanese-like_dom_sf"/>
</dbReference>
<sequence length="207" mass="23319">MEIVAKVRVARSNQIYLSAHIPQAVHVSLDAAMFPSKYERFALYPSELFEKYIQMVGVNKGEHIILYSRGPLGGMMFSAKFAWLFKPGDWTAKDMIAENNIKFEELEGKKGEKLYMERTEEMSCNQSPLTARMSRGLVNFLDARIRGQFDGTEDTGLDPHRVNGSNIPGFKSAPAAELVNENGLMKGAEEIRQCEWTGSSFFMSPYS</sequence>
<dbReference type="PANTHER" id="PTHR11364:SF7">
    <property type="entry name" value="THIOSULFATE SULFURTRANSFERASE MPST-1-RELATED"/>
    <property type="match status" value="1"/>
</dbReference>
<feature type="domain" description="Rhodanese" evidence="3">
    <location>
        <begin position="10"/>
        <end position="86"/>
    </location>
</feature>
<keyword evidence="1" id="KW-0808">Transferase</keyword>
<dbReference type="SUPFAM" id="SSF52821">
    <property type="entry name" value="Rhodanese/Cell cycle control phosphatase"/>
    <property type="match status" value="1"/>
</dbReference>
<dbReference type="PANTHER" id="PTHR11364">
    <property type="entry name" value="THIOSULFATE SULFERTANSFERASE"/>
    <property type="match status" value="1"/>
</dbReference>
<evidence type="ECO:0000259" key="3">
    <source>
        <dbReference type="PROSITE" id="PS50206"/>
    </source>
</evidence>
<name>A0A3P8C242_HELPZ</name>
<evidence type="ECO:0000256" key="2">
    <source>
        <dbReference type="ARBA" id="ARBA00022737"/>
    </source>
</evidence>
<dbReference type="PROSITE" id="PS50206">
    <property type="entry name" value="RHODANESE_3"/>
    <property type="match status" value="1"/>
</dbReference>
<dbReference type="InterPro" id="IPR045078">
    <property type="entry name" value="TST/MPST-like"/>
</dbReference>
<gene>
    <name evidence="4" type="ORF">HPBE_LOCUS18671</name>
</gene>
<organism evidence="4">
    <name type="scientific">Heligmosomoides polygyrus</name>
    <name type="common">Parasitic roundworm</name>
    <dbReference type="NCBI Taxonomy" id="6339"/>
    <lineage>
        <taxon>Eukaryota</taxon>
        <taxon>Metazoa</taxon>
        <taxon>Ecdysozoa</taxon>
        <taxon>Nematoda</taxon>
        <taxon>Chromadorea</taxon>
        <taxon>Rhabditida</taxon>
        <taxon>Rhabditina</taxon>
        <taxon>Rhabditomorpha</taxon>
        <taxon>Strongyloidea</taxon>
        <taxon>Heligmosomidae</taxon>
        <taxon>Heligmosomoides</taxon>
    </lineage>
</organism>
<proteinExistence type="predicted"/>
<dbReference type="OrthoDB" id="270167at2759"/>
<reference evidence="4" key="1">
    <citation type="submission" date="2018-11" db="EMBL/GenBank/DDBJ databases">
        <authorList>
            <consortium name="Pathogen Informatics"/>
        </authorList>
    </citation>
    <scope>NUCLEOTIDE SEQUENCE [LARGE SCALE GENOMIC DNA]</scope>
</reference>
<dbReference type="EMBL" id="UZAH01030839">
    <property type="protein sequence ID" value="VDP12485.1"/>
    <property type="molecule type" value="Genomic_DNA"/>
</dbReference>
<dbReference type="GO" id="GO:0004792">
    <property type="term" value="F:thiosulfate-cyanide sulfurtransferase activity"/>
    <property type="evidence" value="ECO:0007669"/>
    <property type="project" value="TreeGrafter"/>
</dbReference>
<dbReference type="GO" id="GO:0005739">
    <property type="term" value="C:mitochondrion"/>
    <property type="evidence" value="ECO:0007669"/>
    <property type="project" value="TreeGrafter"/>
</dbReference>
<protein>
    <recommendedName>
        <fullName evidence="3">Rhodanese domain-containing protein</fullName>
    </recommendedName>
</protein>